<evidence type="ECO:0000313" key="3">
    <source>
        <dbReference type="Proteomes" id="UP000245845"/>
    </source>
</evidence>
<organism evidence="2 3">
    <name type="scientific">Faecalicatena orotica</name>
    <dbReference type="NCBI Taxonomy" id="1544"/>
    <lineage>
        <taxon>Bacteria</taxon>
        <taxon>Bacillati</taxon>
        <taxon>Bacillota</taxon>
        <taxon>Clostridia</taxon>
        <taxon>Lachnospirales</taxon>
        <taxon>Lachnospiraceae</taxon>
        <taxon>Faecalicatena</taxon>
    </lineage>
</organism>
<dbReference type="InterPro" id="IPR023198">
    <property type="entry name" value="PGP-like_dom2"/>
</dbReference>
<evidence type="ECO:0000256" key="1">
    <source>
        <dbReference type="ARBA" id="ARBA00022801"/>
    </source>
</evidence>
<dbReference type="OrthoDB" id="9794086at2"/>
<proteinExistence type="predicted"/>
<evidence type="ECO:0000313" key="2">
    <source>
        <dbReference type="EMBL" id="PWJ22757.1"/>
    </source>
</evidence>
<gene>
    <name evidence="2" type="ORF">A8806_11797</name>
</gene>
<reference evidence="2 3" key="1">
    <citation type="submission" date="2018-05" db="EMBL/GenBank/DDBJ databases">
        <title>The Hungate 1000. A catalogue of reference genomes from the rumen microbiome.</title>
        <authorList>
            <person name="Kelly W."/>
        </authorList>
    </citation>
    <scope>NUCLEOTIDE SEQUENCE [LARGE SCALE GENOMIC DNA]</scope>
    <source>
        <strain evidence="2 3">NLAE-zl-C242</strain>
    </source>
</reference>
<dbReference type="Gene3D" id="3.40.50.1000">
    <property type="entry name" value="HAD superfamily/HAD-like"/>
    <property type="match status" value="1"/>
</dbReference>
<dbReference type="PANTHER" id="PTHR43316:SF3">
    <property type="entry name" value="HALOACID DEHALOGENASE, TYPE II (AFU_ORTHOLOGUE AFUA_2G07750)-RELATED"/>
    <property type="match status" value="1"/>
</dbReference>
<dbReference type="GO" id="GO:0016787">
    <property type="term" value="F:hydrolase activity"/>
    <property type="evidence" value="ECO:0007669"/>
    <property type="project" value="UniProtKB-KW"/>
</dbReference>
<dbReference type="AlphaFoldDB" id="A0A2Y9BKY6"/>
<dbReference type="InterPro" id="IPR006439">
    <property type="entry name" value="HAD-SF_hydro_IA"/>
</dbReference>
<comment type="caution">
    <text evidence="2">The sequence shown here is derived from an EMBL/GenBank/DDBJ whole genome shotgun (WGS) entry which is preliminary data.</text>
</comment>
<dbReference type="EMBL" id="QGDL01000017">
    <property type="protein sequence ID" value="PWJ22757.1"/>
    <property type="molecule type" value="Genomic_DNA"/>
</dbReference>
<dbReference type="SFLD" id="SFLDG01129">
    <property type="entry name" value="C1.5:_HAD__Beta-PGM__Phosphata"/>
    <property type="match status" value="1"/>
</dbReference>
<dbReference type="Proteomes" id="UP000245845">
    <property type="component" value="Unassembled WGS sequence"/>
</dbReference>
<name>A0A2Y9BKY6_9FIRM</name>
<dbReference type="SUPFAM" id="SSF56784">
    <property type="entry name" value="HAD-like"/>
    <property type="match status" value="1"/>
</dbReference>
<dbReference type="Pfam" id="PF00702">
    <property type="entry name" value="Hydrolase"/>
    <property type="match status" value="1"/>
</dbReference>
<accession>A0A2Y9BKY6</accession>
<keyword evidence="3" id="KW-1185">Reference proteome</keyword>
<dbReference type="PANTHER" id="PTHR43316">
    <property type="entry name" value="HYDROLASE, HALOACID DELAHOGENASE-RELATED"/>
    <property type="match status" value="1"/>
</dbReference>
<dbReference type="RefSeq" id="WP_109733437.1">
    <property type="nucleotide sequence ID" value="NZ_BAAACK010000014.1"/>
</dbReference>
<dbReference type="InterPro" id="IPR051540">
    <property type="entry name" value="S-2-haloacid_dehalogenase"/>
</dbReference>
<protein>
    <submittedName>
        <fullName evidence="2">Putative hydrolase of the HAD superfamily</fullName>
    </submittedName>
</protein>
<sequence length="216" mass="24674">MVKAVFIDYTGTTVQEGGDELQEIIMRICRNSNIHDPKEAVGRWWELMKQYEESSYKEAYLTEDEIVEKVLSDLCRRDGLKENLDELHELFRGFWVNAPLFDDAERFYNRCEVPVYVITNNGVPYVEESMKKKGLSPAGIISADMVRAYKPHREVFEKALQISGCRAKETVHIGDSYDSDVLGAQAAGIRPILVDRTGKQQHNDILTVQSLTDIQL</sequence>
<dbReference type="NCBIfam" id="TIGR01549">
    <property type="entry name" value="HAD-SF-IA-v1"/>
    <property type="match status" value="1"/>
</dbReference>
<dbReference type="Gene3D" id="1.10.150.240">
    <property type="entry name" value="Putative phosphatase, domain 2"/>
    <property type="match status" value="1"/>
</dbReference>
<dbReference type="InterPro" id="IPR036412">
    <property type="entry name" value="HAD-like_sf"/>
</dbReference>
<keyword evidence="1 2" id="KW-0378">Hydrolase</keyword>
<dbReference type="SFLD" id="SFLDS00003">
    <property type="entry name" value="Haloacid_Dehalogenase"/>
    <property type="match status" value="1"/>
</dbReference>
<dbReference type="InterPro" id="IPR023214">
    <property type="entry name" value="HAD_sf"/>
</dbReference>